<proteinExistence type="predicted"/>
<reference evidence="1" key="1">
    <citation type="submission" date="2020-08" db="EMBL/GenBank/DDBJ databases">
        <title>Genomic Encyclopedia of Type Strains, Phase IV (KMG-IV): sequencing the most valuable type-strain genomes for metagenomic binning, comparative biology and taxonomic classification.</title>
        <authorList>
            <person name="Goeker M."/>
        </authorList>
    </citation>
    <scope>NUCLEOTIDE SEQUENCE [LARGE SCALE GENOMIC DNA]</scope>
    <source>
        <strain evidence="1">DSM 105720</strain>
    </source>
</reference>
<organism evidence="1 2">
    <name type="scientific">Bacteroides reticulotermitis</name>
    <dbReference type="NCBI Taxonomy" id="1133319"/>
    <lineage>
        <taxon>Bacteria</taxon>
        <taxon>Pseudomonadati</taxon>
        <taxon>Bacteroidota</taxon>
        <taxon>Bacteroidia</taxon>
        <taxon>Bacteroidales</taxon>
        <taxon>Bacteroidaceae</taxon>
        <taxon>Bacteroides</taxon>
    </lineage>
</organism>
<sequence length="43" mass="4677">MNILKPAEGWLQGSFQPKSSMNRPLLGKAEGLKAKTSKLYLGS</sequence>
<evidence type="ECO:0000313" key="2">
    <source>
        <dbReference type="Proteomes" id="UP000560658"/>
    </source>
</evidence>
<gene>
    <name evidence="1" type="ORF">GGR06_002363</name>
</gene>
<name>A0A840D2C8_9BACE</name>
<protein>
    <submittedName>
        <fullName evidence="1">Uncharacterized protein</fullName>
    </submittedName>
</protein>
<evidence type="ECO:0000313" key="1">
    <source>
        <dbReference type="EMBL" id="MBB4044568.1"/>
    </source>
</evidence>
<dbReference type="AlphaFoldDB" id="A0A840D2C8"/>
<dbReference type="EMBL" id="JACIER010000009">
    <property type="protein sequence ID" value="MBB4044568.1"/>
    <property type="molecule type" value="Genomic_DNA"/>
</dbReference>
<accession>A0A840D2C8</accession>
<keyword evidence="2" id="KW-1185">Reference proteome</keyword>
<comment type="caution">
    <text evidence="1">The sequence shown here is derived from an EMBL/GenBank/DDBJ whole genome shotgun (WGS) entry which is preliminary data.</text>
</comment>
<dbReference type="Proteomes" id="UP000560658">
    <property type="component" value="Unassembled WGS sequence"/>
</dbReference>
<dbReference type="RefSeq" id="WP_262482585.1">
    <property type="nucleotide sequence ID" value="NZ_JACIER010000009.1"/>
</dbReference>